<gene>
    <name evidence="14" type="ORF">POF50_031480</name>
</gene>
<reference evidence="14" key="1">
    <citation type="submission" date="2023-05" db="EMBL/GenBank/DDBJ databases">
        <title>Streptantibioticus silvisoli sp. nov., acidotolerant actinomycetes 1 from pine litter.</title>
        <authorList>
            <person name="Swiecimska M."/>
            <person name="Golinska P."/>
            <person name="Sangal V."/>
            <person name="Wachnowicz B."/>
            <person name="Goodfellow M."/>
        </authorList>
    </citation>
    <scope>NUCLEOTIDE SEQUENCE</scope>
    <source>
        <strain evidence="14">SL13</strain>
    </source>
</reference>
<comment type="subcellular location">
    <subcellularLocation>
        <location evidence="1">Membrane</location>
        <topology evidence="1">Multi-pass membrane protein</topology>
    </subcellularLocation>
</comment>
<keyword evidence="5 13" id="KW-0812">Transmembrane</keyword>
<feature type="transmembrane region" description="Helical" evidence="13">
    <location>
        <begin position="156"/>
        <end position="176"/>
    </location>
</feature>
<dbReference type="RefSeq" id="WP_271316763.1">
    <property type="nucleotide sequence ID" value="NZ_JABXJJ020000052.1"/>
</dbReference>
<dbReference type="PANTHER" id="PTHR31462">
    <property type="entry name" value="ENDOSOMAL/LYSOSOMAL POTASSIUM CHANNEL TMEM175"/>
    <property type="match status" value="1"/>
</dbReference>
<comment type="caution">
    <text evidence="14">The sequence shown here is derived from an EMBL/GenBank/DDBJ whole genome shotgun (WGS) entry which is preliminary data.</text>
</comment>
<protein>
    <submittedName>
        <fullName evidence="14">TMEM175 family protein</fullName>
    </submittedName>
</protein>
<evidence type="ECO:0000256" key="10">
    <source>
        <dbReference type="ARBA" id="ARBA00023136"/>
    </source>
</evidence>
<keyword evidence="9" id="KW-0406">Ion transport</keyword>
<evidence type="ECO:0000256" key="8">
    <source>
        <dbReference type="ARBA" id="ARBA00022989"/>
    </source>
</evidence>
<feature type="transmembrane region" description="Helical" evidence="13">
    <location>
        <begin position="116"/>
        <end position="136"/>
    </location>
</feature>
<keyword evidence="3" id="KW-0813">Transport</keyword>
<sequence length="215" mass="23261">MAENRQSLDRLTAFSDGVFAIASTVLVLQITVPGLGDHTSGARLRSELAGQSGQFLSYAATFVVIAAFWQQHRRLFRLAVRHDEWAARLNSAFLLLIAFLPFPSALVGRYGTNTTAVVFFDLSVIAVGCVFVVLLLRLHFAGHLGGRLPPAYRDWIMVRTLSVCGVLAASAAVALVSPSAATYLWLAIPLVLVGVNLRYRSVIRRAAVAQDDPPG</sequence>
<keyword evidence="4" id="KW-0633">Potassium transport</keyword>
<comment type="similarity">
    <text evidence="2">Belongs to the TMEM175 family.</text>
</comment>
<dbReference type="InterPro" id="IPR010617">
    <property type="entry name" value="TMEM175-like"/>
</dbReference>
<evidence type="ECO:0000256" key="4">
    <source>
        <dbReference type="ARBA" id="ARBA00022538"/>
    </source>
</evidence>
<evidence type="ECO:0000256" key="13">
    <source>
        <dbReference type="SAM" id="Phobius"/>
    </source>
</evidence>
<keyword evidence="6" id="KW-0631">Potassium channel</keyword>
<evidence type="ECO:0000256" key="2">
    <source>
        <dbReference type="ARBA" id="ARBA00006920"/>
    </source>
</evidence>
<feature type="transmembrane region" description="Helical" evidence="13">
    <location>
        <begin position="12"/>
        <end position="32"/>
    </location>
</feature>
<comment type="catalytic activity">
    <reaction evidence="12">
        <text>K(+)(in) = K(+)(out)</text>
        <dbReference type="Rhea" id="RHEA:29463"/>
        <dbReference type="ChEBI" id="CHEBI:29103"/>
    </reaction>
</comment>
<evidence type="ECO:0000256" key="9">
    <source>
        <dbReference type="ARBA" id="ARBA00023065"/>
    </source>
</evidence>
<dbReference type="PANTHER" id="PTHR31462:SF5">
    <property type="entry name" value="ENDOSOMAL_LYSOSOMAL PROTON CHANNEL TMEM175"/>
    <property type="match status" value="1"/>
</dbReference>
<feature type="transmembrane region" description="Helical" evidence="13">
    <location>
        <begin position="89"/>
        <end position="110"/>
    </location>
</feature>
<evidence type="ECO:0000256" key="12">
    <source>
        <dbReference type="ARBA" id="ARBA00034430"/>
    </source>
</evidence>
<dbReference type="Pfam" id="PF06736">
    <property type="entry name" value="TMEM175"/>
    <property type="match status" value="1"/>
</dbReference>
<keyword evidence="11" id="KW-0407">Ion channel</keyword>
<dbReference type="EMBL" id="JABXJJ020000052">
    <property type="protein sequence ID" value="MDI5973810.1"/>
    <property type="molecule type" value="Genomic_DNA"/>
</dbReference>
<evidence type="ECO:0000256" key="11">
    <source>
        <dbReference type="ARBA" id="ARBA00023303"/>
    </source>
</evidence>
<evidence type="ECO:0000256" key="3">
    <source>
        <dbReference type="ARBA" id="ARBA00022448"/>
    </source>
</evidence>
<dbReference type="AlphaFoldDB" id="A0AA90H9R5"/>
<proteinExistence type="inferred from homology"/>
<organism evidence="14">
    <name type="scientific">Streptantibioticus silvisoli</name>
    <dbReference type="NCBI Taxonomy" id="2705255"/>
    <lineage>
        <taxon>Bacteria</taxon>
        <taxon>Bacillati</taxon>
        <taxon>Actinomycetota</taxon>
        <taxon>Actinomycetes</taxon>
        <taxon>Kitasatosporales</taxon>
        <taxon>Streptomycetaceae</taxon>
        <taxon>Streptantibioticus</taxon>
    </lineage>
</organism>
<dbReference type="GO" id="GO:0015252">
    <property type="term" value="F:proton channel activity"/>
    <property type="evidence" value="ECO:0007669"/>
    <property type="project" value="InterPro"/>
</dbReference>
<evidence type="ECO:0000256" key="7">
    <source>
        <dbReference type="ARBA" id="ARBA00022958"/>
    </source>
</evidence>
<evidence type="ECO:0000256" key="1">
    <source>
        <dbReference type="ARBA" id="ARBA00004141"/>
    </source>
</evidence>
<keyword evidence="7" id="KW-0630">Potassium</keyword>
<evidence type="ECO:0000256" key="6">
    <source>
        <dbReference type="ARBA" id="ARBA00022826"/>
    </source>
</evidence>
<name>A0AA90H9R5_9ACTN</name>
<evidence type="ECO:0000256" key="5">
    <source>
        <dbReference type="ARBA" id="ARBA00022692"/>
    </source>
</evidence>
<dbReference type="GO" id="GO:0005267">
    <property type="term" value="F:potassium channel activity"/>
    <property type="evidence" value="ECO:0007669"/>
    <property type="project" value="UniProtKB-KW"/>
</dbReference>
<feature type="transmembrane region" description="Helical" evidence="13">
    <location>
        <begin position="52"/>
        <end position="69"/>
    </location>
</feature>
<accession>A0AA90H9R5</accession>
<feature type="transmembrane region" description="Helical" evidence="13">
    <location>
        <begin position="182"/>
        <end position="199"/>
    </location>
</feature>
<dbReference type="GO" id="GO:0016020">
    <property type="term" value="C:membrane"/>
    <property type="evidence" value="ECO:0007669"/>
    <property type="project" value="UniProtKB-SubCell"/>
</dbReference>
<keyword evidence="10 13" id="KW-0472">Membrane</keyword>
<evidence type="ECO:0000313" key="14">
    <source>
        <dbReference type="EMBL" id="MDI5973810.1"/>
    </source>
</evidence>
<keyword evidence="8 13" id="KW-1133">Transmembrane helix</keyword>